<protein>
    <recommendedName>
        <fullName evidence="4">Phenylacetate-CoA ligase</fullName>
    </recommendedName>
</protein>
<comment type="caution">
    <text evidence="2">The sequence shown here is derived from an EMBL/GenBank/DDBJ whole genome shotgun (WGS) entry which is preliminary data.</text>
</comment>
<dbReference type="Proteomes" id="UP000035034">
    <property type="component" value="Unassembled WGS sequence"/>
</dbReference>
<evidence type="ECO:0008006" key="4">
    <source>
        <dbReference type="Google" id="ProtNLM"/>
    </source>
</evidence>
<dbReference type="STRING" id="1077974.GOEFS_093_00130"/>
<dbReference type="RefSeq" id="WP_007319019.1">
    <property type="nucleotide sequence ID" value="NZ_BAEH01000093.1"/>
</dbReference>
<evidence type="ECO:0000256" key="1">
    <source>
        <dbReference type="SAM" id="Phobius"/>
    </source>
</evidence>
<proteinExistence type="predicted"/>
<reference evidence="2 3" key="1">
    <citation type="submission" date="2011-12" db="EMBL/GenBank/DDBJ databases">
        <title>Whole genome shotgun sequence of Gordonia effusa NBRC 100432.</title>
        <authorList>
            <person name="Yoshida I."/>
            <person name="Takarada H."/>
            <person name="Hosoyama A."/>
            <person name="Tsuchikane K."/>
            <person name="Katsumata H."/>
            <person name="Yamazaki S."/>
            <person name="Fujita N."/>
        </authorList>
    </citation>
    <scope>NUCLEOTIDE SEQUENCE [LARGE SCALE GENOMIC DNA]</scope>
    <source>
        <strain evidence="2 3">NBRC 100432</strain>
    </source>
</reference>
<dbReference type="PANTHER" id="PTHR43845">
    <property type="entry name" value="BLR5969 PROTEIN"/>
    <property type="match status" value="1"/>
</dbReference>
<keyword evidence="1" id="KW-0472">Membrane</keyword>
<dbReference type="EMBL" id="BAEH01000093">
    <property type="protein sequence ID" value="GAB19684.1"/>
    <property type="molecule type" value="Genomic_DNA"/>
</dbReference>
<dbReference type="eggNOG" id="COG1541">
    <property type="taxonomic scope" value="Bacteria"/>
</dbReference>
<name>H0R3N3_9ACTN</name>
<organism evidence="2 3">
    <name type="scientific">Gordonia effusa NBRC 100432</name>
    <dbReference type="NCBI Taxonomy" id="1077974"/>
    <lineage>
        <taxon>Bacteria</taxon>
        <taxon>Bacillati</taxon>
        <taxon>Actinomycetota</taxon>
        <taxon>Actinomycetes</taxon>
        <taxon>Mycobacteriales</taxon>
        <taxon>Gordoniaceae</taxon>
        <taxon>Gordonia</taxon>
    </lineage>
</organism>
<evidence type="ECO:0000313" key="3">
    <source>
        <dbReference type="Proteomes" id="UP000035034"/>
    </source>
</evidence>
<dbReference type="InterPro" id="IPR042099">
    <property type="entry name" value="ANL_N_sf"/>
</dbReference>
<keyword evidence="3" id="KW-1185">Reference proteome</keyword>
<accession>H0R3N3</accession>
<keyword evidence="1" id="KW-1133">Transmembrane helix</keyword>
<dbReference type="OrthoDB" id="568480at2"/>
<dbReference type="Gene3D" id="3.40.50.12780">
    <property type="entry name" value="N-terminal domain of ligase-like"/>
    <property type="match status" value="1"/>
</dbReference>
<feature type="transmembrane region" description="Helical" evidence="1">
    <location>
        <begin position="125"/>
        <end position="146"/>
    </location>
</feature>
<dbReference type="AlphaFoldDB" id="H0R3N3"/>
<keyword evidence="1" id="KW-0812">Transmembrane</keyword>
<dbReference type="PANTHER" id="PTHR43845:SF1">
    <property type="entry name" value="BLR5969 PROTEIN"/>
    <property type="match status" value="1"/>
</dbReference>
<sequence length="479" mass="51899">MSPSFAVVGSGGIDHAIAIADRAIRNVPAYAAHIRAASPSCGSVRTVDDFRSLPPMTKSNYLAVHPRTHMLWHSDAASAGIWTTSSGSTGVCTYFPGDDVATNDGAGFFDSIFTANFGSRSRTTLVINAFAMGTWIGGTYTLLGLLELRRRGHRLSLITPGMNIDTILTALTDLAPCYDQVVIAGYPPFIKDTLDAAPSHLLTNDIKILLAGEAITETWRDHLLAKLGKPQEPERICLMYGTADAGVIAFETPVTTAVRRAADSDSTLRNALFGDTTILPTFTEVDPMLRFVEVDDDGYLLFTIDAALPLIRYRINDRGAVHSGARLREIVAAHGDGELSQHIDSSAVFLSLTGRPDVAATFYSLNIYDGNLRAAFEHPAMSSALTGKFVIDTGVDHEQNQTLRIHAELSAQTRPDDGLCRDLTALCLEALRDTNAEYHELHRTRGQSAVPVIELHGFGTHHFERTGPKHKSTIRTGGE</sequence>
<evidence type="ECO:0000313" key="2">
    <source>
        <dbReference type="EMBL" id="GAB19684.1"/>
    </source>
</evidence>
<gene>
    <name evidence="2" type="ORF">GOEFS_093_00130</name>
</gene>